<evidence type="ECO:0000313" key="4">
    <source>
        <dbReference type="EMBL" id="MDG0792539.1"/>
    </source>
</evidence>
<dbReference type="EMBL" id="JAPDHZ010000003">
    <property type="protein sequence ID" value="MDG0792539.1"/>
    <property type="molecule type" value="Genomic_DNA"/>
</dbReference>
<feature type="domain" description="Fibronectin type-III" evidence="3">
    <location>
        <begin position="210"/>
        <end position="315"/>
    </location>
</feature>
<name>A0A9X4KHV8_9BACL</name>
<dbReference type="PROSITE" id="PS50022">
    <property type="entry name" value="FA58C_3"/>
    <property type="match status" value="1"/>
</dbReference>
<evidence type="ECO:0000313" key="5">
    <source>
        <dbReference type="Proteomes" id="UP001153387"/>
    </source>
</evidence>
<dbReference type="SUPFAM" id="SSF49265">
    <property type="entry name" value="Fibronectin type III"/>
    <property type="match status" value="1"/>
</dbReference>
<keyword evidence="1" id="KW-0732">Signal</keyword>
<dbReference type="RefSeq" id="WP_277566328.1">
    <property type="nucleotide sequence ID" value="NZ_JAPDHZ010000003.1"/>
</dbReference>
<evidence type="ECO:0000259" key="3">
    <source>
        <dbReference type="PROSITE" id="PS50853"/>
    </source>
</evidence>
<dbReference type="InterPro" id="IPR000421">
    <property type="entry name" value="FA58C"/>
</dbReference>
<comment type="caution">
    <text evidence="4">The sequence shown here is derived from an EMBL/GenBank/DDBJ whole genome shotgun (WGS) entry which is preliminary data.</text>
</comment>
<dbReference type="InterPro" id="IPR003961">
    <property type="entry name" value="FN3_dom"/>
</dbReference>
<protein>
    <submittedName>
        <fullName evidence="4">Discoidin domain-containing protein</fullName>
    </submittedName>
</protein>
<dbReference type="InterPro" id="IPR051941">
    <property type="entry name" value="BG_Antigen-Binding_Lectin"/>
</dbReference>
<dbReference type="InterPro" id="IPR013783">
    <property type="entry name" value="Ig-like_fold"/>
</dbReference>
<feature type="domain" description="F5/8 type C" evidence="2">
    <location>
        <begin position="32"/>
        <end position="200"/>
    </location>
</feature>
<dbReference type="SMART" id="SM00060">
    <property type="entry name" value="FN3"/>
    <property type="match status" value="2"/>
</dbReference>
<dbReference type="Gene3D" id="2.60.120.260">
    <property type="entry name" value="Galactose-binding domain-like"/>
    <property type="match status" value="2"/>
</dbReference>
<proteinExistence type="predicted"/>
<organism evidence="4 5">
    <name type="scientific">Cohnella ginsengisoli</name>
    <dbReference type="NCBI Taxonomy" id="425004"/>
    <lineage>
        <taxon>Bacteria</taxon>
        <taxon>Bacillati</taxon>
        <taxon>Bacillota</taxon>
        <taxon>Bacilli</taxon>
        <taxon>Bacillales</taxon>
        <taxon>Paenibacillaceae</taxon>
        <taxon>Cohnella</taxon>
    </lineage>
</organism>
<reference evidence="4 5" key="1">
    <citation type="submission" date="2022-10" db="EMBL/GenBank/DDBJ databases">
        <title>Comparative genomic analysis of Cohnella hashimotonis sp. nov., isolated from the International Space Station.</title>
        <authorList>
            <person name="Simpson A."/>
            <person name="Venkateswaran K."/>
        </authorList>
    </citation>
    <scope>NUCLEOTIDE SEQUENCE [LARGE SCALE GENOMIC DNA]</scope>
    <source>
        <strain evidence="4 5">DSM 18997</strain>
    </source>
</reference>
<dbReference type="CDD" id="cd00063">
    <property type="entry name" value="FN3"/>
    <property type="match status" value="1"/>
</dbReference>
<dbReference type="InterPro" id="IPR036116">
    <property type="entry name" value="FN3_sf"/>
</dbReference>
<dbReference type="PROSITE" id="PS50853">
    <property type="entry name" value="FN3"/>
    <property type="match status" value="1"/>
</dbReference>
<dbReference type="AlphaFoldDB" id="A0A9X4KHV8"/>
<dbReference type="Gene3D" id="2.60.40.10">
    <property type="entry name" value="Immunoglobulins"/>
    <property type="match status" value="2"/>
</dbReference>
<dbReference type="PANTHER" id="PTHR45713:SF15">
    <property type="entry name" value="F5_8 TYPE C DOMAIN-CONTAINING PROTEIN"/>
    <property type="match status" value="1"/>
</dbReference>
<dbReference type="InterPro" id="IPR008979">
    <property type="entry name" value="Galactose-bd-like_sf"/>
</dbReference>
<dbReference type="PANTHER" id="PTHR45713">
    <property type="entry name" value="FTP DOMAIN-CONTAINING PROTEIN"/>
    <property type="match status" value="1"/>
</dbReference>
<accession>A0A9X4KHV8</accession>
<evidence type="ECO:0000259" key="2">
    <source>
        <dbReference type="PROSITE" id="PS50022"/>
    </source>
</evidence>
<sequence>MLTIVKKSGASLLVASLLSASFLYPSDSKVYADPTETNVALGHATVSTNGVVSNAASLNLLVDGDRQTSNYAMIDASTGPKWVQLDLGESFPVSKVNVLNDFNPTATRTGRDIIVQLSNDPTFASGVSTIFNNDSDNTAGQGAGTDSVYLEPTDGSGKTIALSTPVSARYVRSWANGHIRTADGSIKNVNTPVELEVYAATPATNASLPINVNLTASNATVNSATLNWTSPGPSAVTGYDIRYSTSPITSANWDDGLTVKRVLGEPAPAAASSAQTMTVKRLPSGATVYFAMKTIGTGGQVSNLSSVASIAIKPVANVAFGKTVTSNAASPSGQPLSALTDGVTASDKYVLYGVSDGPKYAQVDLGKAYDVTRVNIRNDWGTATTYRTGKDLIVQLSNDSTFASGVTTFFNNDGDNSSGLGAGTDAEYVEPGDGSGKDILLNDTVNARYVRYWANGHVRINGTVNLVDTPVEIEAYADPQDSVPPAAVTNLAVTRTTWKTVDLSWTAPGDNGNVGKASAYEFRRSTSPITAANWANATVVTGAPVPLTAGTIQSFTVSGLTPLHDLLFCDEIEGYHQRLAAVERRQQHDAGCGYGGACRHFRSSGVTGDIPLREADLDGAGR</sequence>
<evidence type="ECO:0000256" key="1">
    <source>
        <dbReference type="SAM" id="SignalP"/>
    </source>
</evidence>
<feature type="chain" id="PRO_5040983150" evidence="1">
    <location>
        <begin position="26"/>
        <end position="622"/>
    </location>
</feature>
<feature type="signal peptide" evidence="1">
    <location>
        <begin position="1"/>
        <end position="25"/>
    </location>
</feature>
<dbReference type="SUPFAM" id="SSF49785">
    <property type="entry name" value="Galactose-binding domain-like"/>
    <property type="match status" value="2"/>
</dbReference>
<keyword evidence="5" id="KW-1185">Reference proteome</keyword>
<gene>
    <name evidence="4" type="ORF">OMP38_17910</name>
</gene>
<dbReference type="Proteomes" id="UP001153387">
    <property type="component" value="Unassembled WGS sequence"/>
</dbReference>